<protein>
    <submittedName>
        <fullName evidence="7">Cystathionine beta-lyase</fullName>
        <ecNumber evidence="7">4.4.1.13</ecNumber>
    </submittedName>
</protein>
<proteinExistence type="inferred from homology"/>
<keyword evidence="3 6" id="KW-0663">Pyridoxal phosphate</keyword>
<dbReference type="PANTHER" id="PTHR43500:SF1">
    <property type="entry name" value="CYSTATHIONINE BETA-LYASE-RELATED"/>
    <property type="match status" value="1"/>
</dbReference>
<evidence type="ECO:0000313" key="8">
    <source>
        <dbReference type="Proteomes" id="UP001431634"/>
    </source>
</evidence>
<dbReference type="EC" id="4.4.1.13" evidence="7"/>
<evidence type="ECO:0000256" key="4">
    <source>
        <dbReference type="ARBA" id="ARBA00023239"/>
    </source>
</evidence>
<dbReference type="InterPro" id="IPR015422">
    <property type="entry name" value="PyrdxlP-dep_Trfase_small"/>
</dbReference>
<keyword evidence="4 7" id="KW-0456">Lyase</keyword>
<evidence type="ECO:0000256" key="3">
    <source>
        <dbReference type="ARBA" id="ARBA00022898"/>
    </source>
</evidence>
<evidence type="ECO:0000256" key="5">
    <source>
        <dbReference type="ARBA" id="ARBA00047517"/>
    </source>
</evidence>
<evidence type="ECO:0000256" key="1">
    <source>
        <dbReference type="ARBA" id="ARBA00001933"/>
    </source>
</evidence>
<dbReference type="InterPro" id="IPR000277">
    <property type="entry name" value="Cys/Met-Metab_PyrdxlP-dep_enz"/>
</dbReference>
<dbReference type="SUPFAM" id="SSF53383">
    <property type="entry name" value="PLP-dependent transferases"/>
    <property type="match status" value="1"/>
</dbReference>
<comment type="caution">
    <text evidence="7">The sequence shown here is derived from an EMBL/GenBank/DDBJ whole genome shotgun (WGS) entry which is preliminary data.</text>
</comment>
<dbReference type="RefSeq" id="WP_281447413.1">
    <property type="nucleotide sequence ID" value="NZ_JASBAO010000001.1"/>
</dbReference>
<evidence type="ECO:0000256" key="6">
    <source>
        <dbReference type="RuleBase" id="RU362118"/>
    </source>
</evidence>
<organism evidence="7 8">
    <name type="scientific">Commensalibacter oyaizuii</name>
    <dbReference type="NCBI Taxonomy" id="3043873"/>
    <lineage>
        <taxon>Bacteria</taxon>
        <taxon>Pseudomonadati</taxon>
        <taxon>Pseudomonadota</taxon>
        <taxon>Alphaproteobacteria</taxon>
        <taxon>Acetobacterales</taxon>
        <taxon>Acetobacteraceae</taxon>
    </lineage>
</organism>
<dbReference type="EMBL" id="JASBAO010000001">
    <property type="protein sequence ID" value="MDI2090264.1"/>
    <property type="molecule type" value="Genomic_DNA"/>
</dbReference>
<dbReference type="NCBIfam" id="TIGR01324">
    <property type="entry name" value="cysta_beta_ly_B"/>
    <property type="match status" value="1"/>
</dbReference>
<gene>
    <name evidence="7" type="primary">metC</name>
    <name evidence="7" type="ORF">QJV27_02510</name>
</gene>
<dbReference type="Pfam" id="PF01053">
    <property type="entry name" value="Cys_Met_Meta_PP"/>
    <property type="match status" value="1"/>
</dbReference>
<evidence type="ECO:0000256" key="2">
    <source>
        <dbReference type="ARBA" id="ARBA00009077"/>
    </source>
</evidence>
<keyword evidence="8" id="KW-1185">Reference proteome</keyword>
<dbReference type="Gene3D" id="3.40.640.10">
    <property type="entry name" value="Type I PLP-dependent aspartate aminotransferase-like (Major domain)"/>
    <property type="match status" value="1"/>
</dbReference>
<comment type="cofactor">
    <cofactor evidence="1 6">
        <name>pyridoxal 5'-phosphate</name>
        <dbReference type="ChEBI" id="CHEBI:597326"/>
    </cofactor>
</comment>
<evidence type="ECO:0000313" key="7">
    <source>
        <dbReference type="EMBL" id="MDI2090264.1"/>
    </source>
</evidence>
<dbReference type="InterPro" id="IPR015424">
    <property type="entry name" value="PyrdxlP-dep_Trfase"/>
</dbReference>
<comment type="similarity">
    <text evidence="2 6">Belongs to the trans-sulfuration enzymes family.</text>
</comment>
<reference evidence="7" key="1">
    <citation type="submission" date="2023-05" db="EMBL/GenBank/DDBJ databases">
        <title>Whole genome sequence of Commensalibacter sp.</title>
        <authorList>
            <person name="Charoenyingcharoen P."/>
            <person name="Yukphan P."/>
        </authorList>
    </citation>
    <scope>NUCLEOTIDE SEQUENCE</scope>
    <source>
        <strain evidence="7">TBRC 16381</strain>
    </source>
</reference>
<dbReference type="Gene3D" id="3.90.1150.10">
    <property type="entry name" value="Aspartate Aminotransferase, domain 1"/>
    <property type="match status" value="1"/>
</dbReference>
<dbReference type="Proteomes" id="UP001431634">
    <property type="component" value="Unassembled WGS sequence"/>
</dbReference>
<dbReference type="PANTHER" id="PTHR43500">
    <property type="entry name" value="CYSTATHIONINE BETA-LYASE-RELATED"/>
    <property type="match status" value="1"/>
</dbReference>
<dbReference type="PIRSF" id="PIRSF001434">
    <property type="entry name" value="CGS"/>
    <property type="match status" value="1"/>
</dbReference>
<dbReference type="GO" id="GO:0047804">
    <property type="term" value="F:cysteine-S-conjugate beta-lyase activity"/>
    <property type="evidence" value="ECO:0007669"/>
    <property type="project" value="UniProtKB-EC"/>
</dbReference>
<accession>A0ABT6PZL6</accession>
<comment type="catalytic activity">
    <reaction evidence="5">
        <text>L,L-cystathionine + H2O = L-homocysteine + pyruvate + NH4(+)</text>
        <dbReference type="Rhea" id="RHEA:13965"/>
        <dbReference type="ChEBI" id="CHEBI:15361"/>
        <dbReference type="ChEBI" id="CHEBI:15377"/>
        <dbReference type="ChEBI" id="CHEBI:28938"/>
        <dbReference type="ChEBI" id="CHEBI:58161"/>
        <dbReference type="ChEBI" id="CHEBI:58199"/>
    </reaction>
</comment>
<sequence length="407" mass="44821">MATSSAQEHAVSRGWKALSTLLVTAARHAKPLPLDGSFVNNPLHRGSTVVYPSMSAMRDAGQYTYDHVTLYGAMGSPNQHDLEQVMALIEGGMHSHVVSSGLSACTIPLLAYLSAGDHCLIIDSIYGPTRRFAETVMKRFGVEVSYYPADISTEQVRNYLKSNTKVIFTESPGSHTFEIQDIGALAELAHEYKAKLILDNTWGIGIFKPFDHGVDVSVQALTKYANGHSDLVLGAITVNNETDWKILRNTIIALGEVPGPDACWLTLRGLRTLSARLEQQSISGLKIAQWFAQQPQTERVLHPALPSCYGHDLWKRDFFGASSIFGVVFKNYVTPEQVVNMIENLSLFSIGASWGGYESLVLPTDSEIRRSFPNKILTGPACRFHIGLENSEDLIKDLEQAFSICFV</sequence>
<name>A0ABT6PZL6_9PROT</name>
<dbReference type="InterPro" id="IPR006233">
    <property type="entry name" value="Cys_b_lyase_bac"/>
</dbReference>
<dbReference type="InterPro" id="IPR015421">
    <property type="entry name" value="PyrdxlP-dep_Trfase_major"/>
</dbReference>